<evidence type="ECO:0000259" key="2">
    <source>
        <dbReference type="Pfam" id="PF01478"/>
    </source>
</evidence>
<dbReference type="GO" id="GO:0004190">
    <property type="term" value="F:aspartic-type endopeptidase activity"/>
    <property type="evidence" value="ECO:0007669"/>
    <property type="project" value="InterPro"/>
</dbReference>
<dbReference type="KEGG" id="coh:EAV92_14460"/>
<dbReference type="RefSeq" id="WP_123041761.1">
    <property type="nucleotide sequence ID" value="NZ_CP033433.1"/>
</dbReference>
<keyword evidence="1" id="KW-0812">Transmembrane</keyword>
<dbReference type="GO" id="GO:0016020">
    <property type="term" value="C:membrane"/>
    <property type="evidence" value="ECO:0007669"/>
    <property type="project" value="InterPro"/>
</dbReference>
<proteinExistence type="predicted"/>
<dbReference type="AlphaFoldDB" id="A0A3G3K0V5"/>
<feature type="transmembrane region" description="Helical" evidence="1">
    <location>
        <begin position="51"/>
        <end position="68"/>
    </location>
</feature>
<feature type="transmembrane region" description="Helical" evidence="1">
    <location>
        <begin position="143"/>
        <end position="165"/>
    </location>
</feature>
<keyword evidence="1" id="KW-1133">Transmembrane helix</keyword>
<evidence type="ECO:0000313" key="3">
    <source>
        <dbReference type="EMBL" id="AYQ73677.1"/>
    </source>
</evidence>
<name>A0A3G3K0V5_9BACL</name>
<dbReference type="EMBL" id="CP033433">
    <property type="protein sequence ID" value="AYQ73677.1"/>
    <property type="molecule type" value="Genomic_DNA"/>
</dbReference>
<keyword evidence="4" id="KW-1185">Reference proteome</keyword>
<accession>A0A3G3K0V5</accession>
<dbReference type="Pfam" id="PF01478">
    <property type="entry name" value="Peptidase_A24"/>
    <property type="match status" value="1"/>
</dbReference>
<dbReference type="Gene3D" id="1.20.120.1220">
    <property type="match status" value="1"/>
</dbReference>
<sequence length="166" mass="17410">MDVRITVALMVLTAAASWTDLRRMRIPNVLTSGFAAGGFLYHAVSDGWAGALHAAGGGAAGFLPLLLLHRFGGMGAGDVKWFGAYGIWAGAAATVQLVVTSILLAGGISVFLLLLRLRMIRRWGRRLPWPWGRHPAESGKGAAFPFMLAVAPSVIALLSGAGVIAF</sequence>
<evidence type="ECO:0000313" key="4">
    <source>
        <dbReference type="Proteomes" id="UP000269097"/>
    </source>
</evidence>
<gene>
    <name evidence="3" type="ORF">EAV92_14460</name>
</gene>
<keyword evidence="1" id="KW-0472">Membrane</keyword>
<organism evidence="3 4">
    <name type="scientific">Cohnella candidum</name>
    <dbReference type="NCBI Taxonomy" id="2674991"/>
    <lineage>
        <taxon>Bacteria</taxon>
        <taxon>Bacillati</taxon>
        <taxon>Bacillota</taxon>
        <taxon>Bacilli</taxon>
        <taxon>Bacillales</taxon>
        <taxon>Paenibacillaceae</taxon>
        <taxon>Cohnella</taxon>
    </lineage>
</organism>
<dbReference type="InterPro" id="IPR000045">
    <property type="entry name" value="Prepilin_IV_endopep_pep"/>
</dbReference>
<feature type="domain" description="Prepilin type IV endopeptidase peptidase" evidence="2">
    <location>
        <begin position="8"/>
        <end position="109"/>
    </location>
</feature>
<dbReference type="Proteomes" id="UP000269097">
    <property type="component" value="Chromosome"/>
</dbReference>
<protein>
    <submittedName>
        <fullName evidence="3">Prepilin peptidase</fullName>
    </submittedName>
</protein>
<reference evidence="3 4" key="1">
    <citation type="submission" date="2018-10" db="EMBL/GenBank/DDBJ databases">
        <title>Genome Sequence of Cohnella sp.</title>
        <authorList>
            <person name="Srinivasan S."/>
            <person name="Kim M.K."/>
        </authorList>
    </citation>
    <scope>NUCLEOTIDE SEQUENCE [LARGE SCALE GENOMIC DNA]</scope>
    <source>
        <strain evidence="3 4">18JY8-7</strain>
    </source>
</reference>
<feature type="transmembrane region" description="Helical" evidence="1">
    <location>
        <begin position="88"/>
        <end position="115"/>
    </location>
</feature>
<evidence type="ECO:0000256" key="1">
    <source>
        <dbReference type="SAM" id="Phobius"/>
    </source>
</evidence>